<name>A0ABQ7FMD8_9ACTN</name>
<dbReference type="EMBL" id="WHPN01000125">
    <property type="protein sequence ID" value="KAF4410116.1"/>
    <property type="molecule type" value="Genomic_DNA"/>
</dbReference>
<evidence type="ECO:0000313" key="1">
    <source>
        <dbReference type="EMBL" id="KAF4410116.1"/>
    </source>
</evidence>
<sequence>MTPVNEPIHVPEALAEAHAEYEGEAGRAWTAALPGLAASFLERWELHRDGPVSHGVAALIVPVTGADGARAVLKLQPVTDETGGEPDALRAWDGDGAVRLLRHDAETGTMLLERLDPRRSLAAMSDDIAALCALSELLARLCAHKAPPETRQLGDIAAGLLDRLPRASAALADPAERWLLETCGAALREVAGEPGDRLLHWDLHYDNVLAPLPASGRRESWLAIDPKPLAGDPGFELFPALWNRWDDVTATGDLSRAVRRRFDLMTEIVGLDRERARAWTLGRVLQNALWNTESGETVLRPVLTVIARALLDTGKH</sequence>
<dbReference type="RefSeq" id="WP_156205270.1">
    <property type="nucleotide sequence ID" value="NZ_WHPN01000125.1"/>
</dbReference>
<dbReference type="InterPro" id="IPR011009">
    <property type="entry name" value="Kinase-like_dom_sf"/>
</dbReference>
<proteinExistence type="predicted"/>
<organism evidence="1 2">
    <name type="scientific">Streptomyces lycii</name>
    <dbReference type="NCBI Taxonomy" id="2654337"/>
    <lineage>
        <taxon>Bacteria</taxon>
        <taxon>Bacillati</taxon>
        <taxon>Actinomycetota</taxon>
        <taxon>Actinomycetes</taxon>
        <taxon>Kitasatosporales</taxon>
        <taxon>Streptomycetaceae</taxon>
        <taxon>Streptomyces</taxon>
    </lineage>
</organism>
<dbReference type="SUPFAM" id="SSF56112">
    <property type="entry name" value="Protein kinase-like (PK-like)"/>
    <property type="match status" value="1"/>
</dbReference>
<dbReference type="Proteomes" id="UP000621266">
    <property type="component" value="Unassembled WGS sequence"/>
</dbReference>
<gene>
    <name evidence="1" type="ORF">GCU69_05535</name>
</gene>
<evidence type="ECO:0000313" key="2">
    <source>
        <dbReference type="Proteomes" id="UP000621266"/>
    </source>
</evidence>
<comment type="caution">
    <text evidence="1">The sequence shown here is derived from an EMBL/GenBank/DDBJ whole genome shotgun (WGS) entry which is preliminary data.</text>
</comment>
<keyword evidence="2" id="KW-1185">Reference proteome</keyword>
<protein>
    <submittedName>
        <fullName evidence="1">Hydroxyurea phosphotransferase</fullName>
    </submittedName>
</protein>
<dbReference type="Pfam" id="PF04655">
    <property type="entry name" value="APH_6_hur"/>
    <property type="match status" value="1"/>
</dbReference>
<accession>A0ABQ7FMD8</accession>
<reference evidence="1 2" key="1">
    <citation type="submission" date="2019-10" db="EMBL/GenBank/DDBJ databases">
        <title>Streptomyces tenebrisbrunneis sp.nov., an endogenous actinomycete isolated from of Lycium ruthenicum.</title>
        <authorList>
            <person name="Ma L."/>
        </authorList>
    </citation>
    <scope>NUCLEOTIDE SEQUENCE [LARGE SCALE GENOMIC DNA]</scope>
    <source>
        <strain evidence="1 2">TRM 66187</strain>
    </source>
</reference>
<dbReference type="InterPro" id="IPR006748">
    <property type="entry name" value="NH2Glyco/OHUrea_AB-resist_kin"/>
</dbReference>